<reference evidence="1 2" key="1">
    <citation type="submission" date="2023-11" db="EMBL/GenBank/DDBJ databases">
        <title>MicrobeMod: A computational toolkit for identifying prokaryotic methylation and restriction-modification with nanopore sequencing.</title>
        <authorList>
            <person name="Crits-Christoph A."/>
            <person name="Kang S.C."/>
            <person name="Lee H."/>
            <person name="Ostrov N."/>
        </authorList>
    </citation>
    <scope>NUCLEOTIDE SEQUENCE [LARGE SCALE GENOMIC DNA]</scope>
    <source>
        <strain evidence="1 2">ATCC 25935</strain>
    </source>
</reference>
<keyword evidence="2" id="KW-1185">Reference proteome</keyword>
<evidence type="ECO:0000313" key="2">
    <source>
        <dbReference type="Proteomes" id="UP001326110"/>
    </source>
</evidence>
<accession>A0ABZ0Y0K1</accession>
<sequence length="208" mass="23269">MADYTDDDRLRLRELLPFYLNRTLDPAMQQEVEAWLAHDANGRQELQFLQAVTTAARQRVAERAPLAGYEALAARLEASRPPAPAWWQRWWQGLAAARWAPVGALGVALIAVQMGWNVYRLDQQTPTVSYRGTAAQPARAADLKLVVRRDARFADLAELLVQNRCHIVWGPSVSGELWIALDEPGSAEPVRARLAASPLVEDVLLVRR</sequence>
<gene>
    <name evidence="1" type="ORF">SR858_03465</name>
</gene>
<evidence type="ECO:0008006" key="3">
    <source>
        <dbReference type="Google" id="ProtNLM"/>
    </source>
</evidence>
<evidence type="ECO:0000313" key="1">
    <source>
        <dbReference type="EMBL" id="WQH05409.1"/>
    </source>
</evidence>
<dbReference type="EMBL" id="CP140152">
    <property type="protein sequence ID" value="WQH05409.1"/>
    <property type="molecule type" value="Genomic_DNA"/>
</dbReference>
<dbReference type="GeneID" id="43166350"/>
<proteinExistence type="predicted"/>
<protein>
    <recommendedName>
        <fullName evidence="3">Anti-sigma factor</fullName>
    </recommendedName>
</protein>
<name>A0ABZ0Y0K1_9BURK</name>
<organism evidence="1 2">
    <name type="scientific">Duganella zoogloeoides</name>
    <dbReference type="NCBI Taxonomy" id="75659"/>
    <lineage>
        <taxon>Bacteria</taxon>
        <taxon>Pseudomonadati</taxon>
        <taxon>Pseudomonadota</taxon>
        <taxon>Betaproteobacteria</taxon>
        <taxon>Burkholderiales</taxon>
        <taxon>Oxalobacteraceae</taxon>
        <taxon>Telluria group</taxon>
        <taxon>Duganella</taxon>
    </lineage>
</organism>
<dbReference type="Proteomes" id="UP001326110">
    <property type="component" value="Chromosome"/>
</dbReference>
<dbReference type="RefSeq" id="WP_019924838.1">
    <property type="nucleotide sequence ID" value="NZ_CP140152.1"/>
</dbReference>